<dbReference type="InterPro" id="IPR039538">
    <property type="entry name" value="BetI_C"/>
</dbReference>
<evidence type="ECO:0000256" key="4">
    <source>
        <dbReference type="ARBA" id="ARBA00023163"/>
    </source>
</evidence>
<evidence type="ECO:0000256" key="1">
    <source>
        <dbReference type="ARBA" id="ARBA00022491"/>
    </source>
</evidence>
<dbReference type="PANTHER" id="PTHR30055:SF228">
    <property type="entry name" value="TRANSCRIPTIONAL REGULATOR-RELATED"/>
    <property type="match status" value="1"/>
</dbReference>
<gene>
    <name evidence="7" type="ORF">FF124_17945</name>
</gene>
<feature type="domain" description="HTH tetR-type" evidence="6">
    <location>
        <begin position="12"/>
        <end position="72"/>
    </location>
</feature>
<evidence type="ECO:0000313" key="8">
    <source>
        <dbReference type="Proteomes" id="UP000307874"/>
    </source>
</evidence>
<dbReference type="InterPro" id="IPR023772">
    <property type="entry name" value="DNA-bd_HTH_TetR-type_CS"/>
</dbReference>
<dbReference type="InterPro" id="IPR001647">
    <property type="entry name" value="HTH_TetR"/>
</dbReference>
<evidence type="ECO:0000256" key="5">
    <source>
        <dbReference type="PROSITE-ProRule" id="PRU00335"/>
    </source>
</evidence>
<name>A0A5C4JM72_9HYPH</name>
<dbReference type="Proteomes" id="UP000307874">
    <property type="component" value="Unassembled WGS sequence"/>
</dbReference>
<dbReference type="SUPFAM" id="SSF48498">
    <property type="entry name" value="Tetracyclin repressor-like, C-terminal domain"/>
    <property type="match status" value="1"/>
</dbReference>
<keyword evidence="4" id="KW-0804">Transcription</keyword>
<dbReference type="Gene3D" id="1.10.357.10">
    <property type="entry name" value="Tetracycline Repressor, domain 2"/>
    <property type="match status" value="1"/>
</dbReference>
<dbReference type="EMBL" id="VCLB01000010">
    <property type="protein sequence ID" value="TNB46407.1"/>
    <property type="molecule type" value="Genomic_DNA"/>
</dbReference>
<evidence type="ECO:0000259" key="6">
    <source>
        <dbReference type="PROSITE" id="PS50977"/>
    </source>
</evidence>
<sequence length="211" mass="23160">MSRKPFRRASDAERRADLIEAMLDCIAEGGIQNATVREVAERAGVSGGLIRHYFETKEQLLHAAYRQTMAAMTEISAEAGMADGKSARDKLAGFVAACLMPPMIDARRLSLWAAFIAMARIDPAMGAIHRESYLEYRALIERLLTGAFHEVGRNVDGVEIRRLAIEINAVLDGLWLEGSLAGDIFEDRELLKAGLHSVGSITGLRLDDFEG</sequence>
<reference evidence="7 8" key="1">
    <citation type="submission" date="2019-06" db="EMBL/GenBank/DDBJ databases">
        <title>Martelella lutilitoris sp. nov., isolated from a tidal mudflat.</title>
        <authorList>
            <person name="Kim Y.-J."/>
        </authorList>
    </citation>
    <scope>NUCLEOTIDE SEQUENCE [LARGE SCALE GENOMIC DNA]</scope>
    <source>
        <strain evidence="7 8">GH2-6</strain>
    </source>
</reference>
<dbReference type="InterPro" id="IPR009057">
    <property type="entry name" value="Homeodomain-like_sf"/>
</dbReference>
<evidence type="ECO:0000256" key="3">
    <source>
        <dbReference type="ARBA" id="ARBA00023125"/>
    </source>
</evidence>
<organism evidence="7 8">
    <name type="scientific">Martelella lutilitoris</name>
    <dbReference type="NCBI Taxonomy" id="2583532"/>
    <lineage>
        <taxon>Bacteria</taxon>
        <taxon>Pseudomonadati</taxon>
        <taxon>Pseudomonadota</taxon>
        <taxon>Alphaproteobacteria</taxon>
        <taxon>Hyphomicrobiales</taxon>
        <taxon>Aurantimonadaceae</taxon>
        <taxon>Martelella</taxon>
    </lineage>
</organism>
<dbReference type="OrthoDB" id="9809265at2"/>
<accession>A0A5C4JM72</accession>
<dbReference type="AlphaFoldDB" id="A0A5C4JM72"/>
<evidence type="ECO:0000313" key="7">
    <source>
        <dbReference type="EMBL" id="TNB46407.1"/>
    </source>
</evidence>
<dbReference type="InterPro" id="IPR036271">
    <property type="entry name" value="Tet_transcr_reg_TetR-rel_C_sf"/>
</dbReference>
<dbReference type="Pfam" id="PF00440">
    <property type="entry name" value="TetR_N"/>
    <property type="match status" value="1"/>
</dbReference>
<dbReference type="PROSITE" id="PS01081">
    <property type="entry name" value="HTH_TETR_1"/>
    <property type="match status" value="1"/>
</dbReference>
<dbReference type="PANTHER" id="PTHR30055">
    <property type="entry name" value="HTH-TYPE TRANSCRIPTIONAL REGULATOR RUTR"/>
    <property type="match status" value="1"/>
</dbReference>
<dbReference type="Pfam" id="PF13977">
    <property type="entry name" value="TetR_C_6"/>
    <property type="match status" value="1"/>
</dbReference>
<dbReference type="PROSITE" id="PS50977">
    <property type="entry name" value="HTH_TETR_2"/>
    <property type="match status" value="1"/>
</dbReference>
<keyword evidence="3 5" id="KW-0238">DNA-binding</keyword>
<dbReference type="PRINTS" id="PR00455">
    <property type="entry name" value="HTHTETR"/>
</dbReference>
<comment type="caution">
    <text evidence="7">The sequence shown here is derived from an EMBL/GenBank/DDBJ whole genome shotgun (WGS) entry which is preliminary data.</text>
</comment>
<keyword evidence="8" id="KW-1185">Reference proteome</keyword>
<feature type="DNA-binding region" description="H-T-H motif" evidence="5">
    <location>
        <begin position="35"/>
        <end position="54"/>
    </location>
</feature>
<dbReference type="GO" id="GO:0000976">
    <property type="term" value="F:transcription cis-regulatory region binding"/>
    <property type="evidence" value="ECO:0007669"/>
    <property type="project" value="TreeGrafter"/>
</dbReference>
<dbReference type="GO" id="GO:0003700">
    <property type="term" value="F:DNA-binding transcription factor activity"/>
    <property type="evidence" value="ECO:0007669"/>
    <property type="project" value="TreeGrafter"/>
</dbReference>
<proteinExistence type="predicted"/>
<dbReference type="InterPro" id="IPR050109">
    <property type="entry name" value="HTH-type_TetR-like_transc_reg"/>
</dbReference>
<dbReference type="SUPFAM" id="SSF46689">
    <property type="entry name" value="Homeodomain-like"/>
    <property type="match status" value="1"/>
</dbReference>
<keyword evidence="2" id="KW-0805">Transcription regulation</keyword>
<dbReference type="RefSeq" id="WP_138749855.1">
    <property type="nucleotide sequence ID" value="NZ_VCLB01000010.1"/>
</dbReference>
<evidence type="ECO:0000256" key="2">
    <source>
        <dbReference type="ARBA" id="ARBA00023015"/>
    </source>
</evidence>
<keyword evidence="1" id="KW-0678">Repressor</keyword>
<protein>
    <submittedName>
        <fullName evidence="7">TetR family transcriptional regulator</fullName>
    </submittedName>
</protein>